<proteinExistence type="inferred from homology"/>
<dbReference type="PANTHER" id="PTHR31618">
    <property type="entry name" value="MECHANOSENSITIVE ION CHANNEL PROTEIN 5"/>
    <property type="match status" value="1"/>
</dbReference>
<evidence type="ECO:0000313" key="7">
    <source>
        <dbReference type="EMBL" id="OIT38255.1"/>
    </source>
</evidence>
<dbReference type="GO" id="GO:0006820">
    <property type="term" value="P:monoatomic anion transport"/>
    <property type="evidence" value="ECO:0007669"/>
    <property type="project" value="TreeGrafter"/>
</dbReference>
<comment type="subcellular location">
    <subcellularLocation>
        <location evidence="1">Membrane</location>
        <topology evidence="1">Multi-pass membrane protein</topology>
    </subcellularLocation>
</comment>
<keyword evidence="5" id="KW-0812">Transmembrane</keyword>
<dbReference type="InterPro" id="IPR006685">
    <property type="entry name" value="MscS_channel_2nd"/>
</dbReference>
<dbReference type="PANTHER" id="PTHR31618:SF1">
    <property type="entry name" value="EF-HAND DOMAIN-CONTAINING PROTEIN"/>
    <property type="match status" value="1"/>
</dbReference>
<evidence type="ECO:0000259" key="6">
    <source>
        <dbReference type="Pfam" id="PF00924"/>
    </source>
</evidence>
<dbReference type="InterPro" id="IPR016688">
    <property type="entry name" value="MscS-like_plants/fungi"/>
</dbReference>
<name>A0A314L9I6_NICAT</name>
<gene>
    <name evidence="7" type="primary">MSL6_2</name>
    <name evidence="7" type="ORF">A4A49_01194</name>
</gene>
<keyword evidence="3" id="KW-0813">Transport</keyword>
<protein>
    <submittedName>
        <fullName evidence="7">Mechanosensitive ion channel protein 6</fullName>
    </submittedName>
</protein>
<keyword evidence="3" id="KW-0406">Ion transport</keyword>
<reference evidence="7" key="1">
    <citation type="submission" date="2016-11" db="EMBL/GenBank/DDBJ databases">
        <title>The genome of Nicotiana attenuata.</title>
        <authorList>
            <person name="Xu S."/>
            <person name="Brockmoeller T."/>
            <person name="Gaquerel E."/>
            <person name="Navarro A."/>
            <person name="Kuhl H."/>
            <person name="Gase K."/>
            <person name="Ling Z."/>
            <person name="Zhou W."/>
            <person name="Kreitzer C."/>
            <person name="Stanke M."/>
            <person name="Tang H."/>
            <person name="Lyons E."/>
            <person name="Pandey P."/>
            <person name="Pandey S.P."/>
            <person name="Timmermann B."/>
            <person name="Baldwin I.T."/>
        </authorList>
    </citation>
    <scope>NUCLEOTIDE SEQUENCE [LARGE SCALE GENOMIC DNA]</scope>
    <source>
        <strain evidence="7">UT</strain>
    </source>
</reference>
<evidence type="ECO:0000256" key="1">
    <source>
        <dbReference type="ARBA" id="ARBA00004141"/>
    </source>
</evidence>
<dbReference type="Proteomes" id="UP000187609">
    <property type="component" value="Unassembled WGS sequence"/>
</dbReference>
<organism evidence="7 8">
    <name type="scientific">Nicotiana attenuata</name>
    <name type="common">Coyote tobacco</name>
    <dbReference type="NCBI Taxonomy" id="49451"/>
    <lineage>
        <taxon>Eukaryota</taxon>
        <taxon>Viridiplantae</taxon>
        <taxon>Streptophyta</taxon>
        <taxon>Embryophyta</taxon>
        <taxon>Tracheophyta</taxon>
        <taxon>Spermatophyta</taxon>
        <taxon>Magnoliopsida</taxon>
        <taxon>eudicotyledons</taxon>
        <taxon>Gunneridae</taxon>
        <taxon>Pentapetalae</taxon>
        <taxon>asterids</taxon>
        <taxon>lamiids</taxon>
        <taxon>Solanales</taxon>
        <taxon>Solanaceae</taxon>
        <taxon>Nicotianoideae</taxon>
        <taxon>Nicotianeae</taxon>
        <taxon>Nicotiana</taxon>
    </lineage>
</organism>
<keyword evidence="5" id="KW-1133">Transmembrane helix</keyword>
<feature type="transmembrane region" description="Helical" evidence="5">
    <location>
        <begin position="378"/>
        <end position="394"/>
    </location>
</feature>
<keyword evidence="8" id="KW-1185">Reference proteome</keyword>
<evidence type="ECO:0000256" key="4">
    <source>
        <dbReference type="ARBA" id="ARBA00023303"/>
    </source>
</evidence>
<evidence type="ECO:0000313" key="8">
    <source>
        <dbReference type="Proteomes" id="UP000187609"/>
    </source>
</evidence>
<dbReference type="AlphaFoldDB" id="A0A314L9I6"/>
<comment type="similarity">
    <text evidence="2">Belongs to the MscS (TC 1.A.23) family.</text>
</comment>
<dbReference type="InterPro" id="IPR010920">
    <property type="entry name" value="LSM_dom_sf"/>
</dbReference>
<accession>A0A314L9I6</accession>
<sequence>MKGSTGASVHNPDEVIVDLDADIKYERDANLSNSKTGTECLPIADMSEIRKKGTSRRNSKLLVKNKKSRFEDIVWEYTRLGKVSSKEQDEDWFIDEDFFEESISKKLKAEGSLLCVWTQKGFSELPVGSSNRDCLTFLGSRKDGLREEKQSITLSDEKSALHIGGYLDLVYEDSLNGENSMSQKGEMRNVTDAKNISSTTYFPWGFDGKRSHKRSNNCLQKWTRLYMSNMGKKSVKRLVQGGLIPTLSTMDEDFSDLSDEEDEESSCRNARKLARKIFKKVAKGSECIGLEDLKRFVAHEKALKSIDLFEGREEEARIDQQYFINWMVEAFKERRYILCSLNDAKTAVEELHRLMNVLVSLLILILWLFLFEIQISHLLVLVSSQLLVMGFIFGNTCRTVFEAIIFLFIMHPFDVGDRCEVDGVQMVVEEVNILTTIFERYDFQKVTKAIGNYNRSGDMADQIEFSIHISTPWDNIITMKEKIKRYIESNGKYWYSKPVIFVKDVQDMNRLVMTVWPRHKMNHQDMMERWIRRSSLIDGMINIFRELNIEYRMLPLEVNVRNLPGTSDRLVSNWSTCSAPYYNV</sequence>
<dbReference type="GO" id="GO:0005886">
    <property type="term" value="C:plasma membrane"/>
    <property type="evidence" value="ECO:0007669"/>
    <property type="project" value="TreeGrafter"/>
</dbReference>
<keyword evidence="4" id="KW-0407">Ion channel</keyword>
<dbReference type="EMBL" id="MJEQ01000222">
    <property type="protein sequence ID" value="OIT38255.1"/>
    <property type="molecule type" value="Genomic_DNA"/>
</dbReference>
<dbReference type="Gramene" id="OIT38255">
    <property type="protein sequence ID" value="OIT38255"/>
    <property type="gene ID" value="A4A49_01194"/>
</dbReference>
<evidence type="ECO:0000256" key="3">
    <source>
        <dbReference type="ARBA" id="ARBA00023065"/>
    </source>
</evidence>
<evidence type="ECO:0000256" key="2">
    <source>
        <dbReference type="ARBA" id="ARBA00008017"/>
    </source>
</evidence>
<dbReference type="STRING" id="49451.A0A314L9I6"/>
<feature type="transmembrane region" description="Helical" evidence="5">
    <location>
        <begin position="354"/>
        <end position="371"/>
    </location>
</feature>
<comment type="caution">
    <text evidence="7">The sequence shown here is derived from an EMBL/GenBank/DDBJ whole genome shotgun (WGS) entry which is preliminary data.</text>
</comment>
<feature type="domain" description="Mechanosensitive ion channel MscS" evidence="6">
    <location>
        <begin position="405"/>
        <end position="447"/>
    </location>
</feature>
<evidence type="ECO:0000256" key="5">
    <source>
        <dbReference type="SAM" id="Phobius"/>
    </source>
</evidence>
<dbReference type="SMR" id="A0A314L9I6"/>
<keyword evidence="5" id="KW-0472">Membrane</keyword>
<dbReference type="Pfam" id="PF00924">
    <property type="entry name" value="MS_channel_2nd"/>
    <property type="match status" value="1"/>
</dbReference>
<dbReference type="GO" id="GO:0008381">
    <property type="term" value="F:mechanosensitive monoatomic ion channel activity"/>
    <property type="evidence" value="ECO:0007669"/>
    <property type="project" value="TreeGrafter"/>
</dbReference>
<dbReference type="SUPFAM" id="SSF50182">
    <property type="entry name" value="Sm-like ribonucleoproteins"/>
    <property type="match status" value="1"/>
</dbReference>